<dbReference type="EMBL" id="PVMZ01000016">
    <property type="protein sequence ID" value="PRX17279.1"/>
    <property type="molecule type" value="Genomic_DNA"/>
</dbReference>
<evidence type="ECO:0000256" key="1">
    <source>
        <dbReference type="SAM" id="Coils"/>
    </source>
</evidence>
<evidence type="ECO:0000259" key="2">
    <source>
        <dbReference type="PROSITE" id="PS51688"/>
    </source>
</evidence>
<dbReference type="InterPro" id="IPR030392">
    <property type="entry name" value="S74_ICA"/>
</dbReference>
<dbReference type="OrthoDB" id="4174962at2"/>
<dbReference type="PROSITE" id="PS51688">
    <property type="entry name" value="ICA"/>
    <property type="match status" value="1"/>
</dbReference>
<protein>
    <submittedName>
        <fullName evidence="3">Endosialidase-like protein</fullName>
    </submittedName>
</protein>
<feature type="coiled-coil region" evidence="1">
    <location>
        <begin position="464"/>
        <end position="491"/>
    </location>
</feature>
<evidence type="ECO:0000313" key="3">
    <source>
        <dbReference type="EMBL" id="PRX17279.1"/>
    </source>
</evidence>
<feature type="domain" description="Peptidase S74" evidence="2">
    <location>
        <begin position="392"/>
        <end position="485"/>
    </location>
</feature>
<dbReference type="AlphaFoldDB" id="A0A2T0K368"/>
<organism evidence="3 4">
    <name type="scientific">Actinoplanes italicus</name>
    <dbReference type="NCBI Taxonomy" id="113567"/>
    <lineage>
        <taxon>Bacteria</taxon>
        <taxon>Bacillati</taxon>
        <taxon>Actinomycetota</taxon>
        <taxon>Actinomycetes</taxon>
        <taxon>Micromonosporales</taxon>
        <taxon>Micromonosporaceae</taxon>
        <taxon>Actinoplanes</taxon>
    </lineage>
</organism>
<dbReference type="Proteomes" id="UP000239415">
    <property type="component" value="Unassembled WGS sequence"/>
</dbReference>
<gene>
    <name evidence="3" type="ORF">CLV67_11655</name>
</gene>
<name>A0A2T0K368_9ACTN</name>
<dbReference type="RefSeq" id="WP_106325362.1">
    <property type="nucleotide sequence ID" value="NZ_BOMO01000149.1"/>
</dbReference>
<comment type="caution">
    <text evidence="3">The sequence shown here is derived from an EMBL/GenBank/DDBJ whole genome shotgun (WGS) entry which is preliminary data.</text>
</comment>
<proteinExistence type="predicted"/>
<evidence type="ECO:0000313" key="4">
    <source>
        <dbReference type="Proteomes" id="UP000239415"/>
    </source>
</evidence>
<keyword evidence="1" id="KW-0175">Coiled coil</keyword>
<keyword evidence="4" id="KW-1185">Reference proteome</keyword>
<reference evidence="3 4" key="1">
    <citation type="submission" date="2018-03" db="EMBL/GenBank/DDBJ databases">
        <title>Genomic Encyclopedia of Archaeal and Bacterial Type Strains, Phase II (KMG-II): from individual species to whole genera.</title>
        <authorList>
            <person name="Goeker M."/>
        </authorList>
    </citation>
    <scope>NUCLEOTIDE SEQUENCE [LARGE SCALE GENOMIC DNA]</scope>
    <source>
        <strain evidence="3 4">DSM 43146</strain>
    </source>
</reference>
<accession>A0A2T0K368</accession>
<sequence length="493" mass="52573">MVSRNQRLDRRMNWFDRQFLRAQDFADEQDYHLDRRRRHLRQMHTSGITEGLVVNGDAGDSAVTVDAGGAVDDLGNEIVLLARTADIVLPTGPTSARLWVQFAEVETDEATDPGVTGFTRVTEVPRFVLQEIAPNPAPPPTAGVPLAVLSLDQGTLTDRPDNTDRPRAGTVLGEASVDGLVLESDGVPAAGWARMSSGEGTVRFLTGEPATERMRIGVDGTVAIGTTQPFPGVVTVAGDIPLSLSSVTQPPDIGGLWRLSLEQNGLAFQNNTAPTADFSEIQATLTLRPRAVDVDGGVTIRNVPPDDVTPADTSMSLVTRGSNGGEITWRVLGSAGLTGNLSTFDVGTDQAGVPFLRITEDGTTILNPSGGNTIVPAISTLIVLGNLDKGCDESLKDDIRPLGPTSEQLQAVRAVRFRPRPGPGLPAETDRERYGVVAQELEQAFPELVSEYDGIKTVDFSGLCAVLLEAVNELRAEVTGLRDRVAALENQDD</sequence>
<dbReference type="Pfam" id="PF13884">
    <property type="entry name" value="Peptidase_S74"/>
    <property type="match status" value="1"/>
</dbReference>